<evidence type="ECO:0000313" key="1">
    <source>
        <dbReference type="EMBL" id="VEL41554.1"/>
    </source>
</evidence>
<dbReference type="AlphaFoldDB" id="A0A3S5ANY0"/>
<keyword evidence="2" id="KW-1185">Reference proteome</keyword>
<dbReference type="EMBL" id="CAAALY010269897">
    <property type="protein sequence ID" value="VEL41554.1"/>
    <property type="molecule type" value="Genomic_DNA"/>
</dbReference>
<protein>
    <submittedName>
        <fullName evidence="1">Uncharacterized protein</fullName>
    </submittedName>
</protein>
<comment type="caution">
    <text evidence="1">The sequence shown here is derived from an EMBL/GenBank/DDBJ whole genome shotgun (WGS) entry which is preliminary data.</text>
</comment>
<gene>
    <name evidence="1" type="ORF">PXEA_LOCUS34994</name>
</gene>
<sequence length="45" mass="4840">MDSGAPLAHVDLTNGPGFAQKYHFSLTEARIRVNSLLPRAVFGIA</sequence>
<proteinExistence type="predicted"/>
<evidence type="ECO:0000313" key="2">
    <source>
        <dbReference type="Proteomes" id="UP000784294"/>
    </source>
</evidence>
<reference evidence="1" key="1">
    <citation type="submission" date="2018-11" db="EMBL/GenBank/DDBJ databases">
        <authorList>
            <consortium name="Pathogen Informatics"/>
        </authorList>
    </citation>
    <scope>NUCLEOTIDE SEQUENCE</scope>
</reference>
<accession>A0A3S5ANY0</accession>
<name>A0A3S5ANY0_9PLAT</name>
<dbReference type="Proteomes" id="UP000784294">
    <property type="component" value="Unassembled WGS sequence"/>
</dbReference>
<organism evidence="1 2">
    <name type="scientific">Protopolystoma xenopodis</name>
    <dbReference type="NCBI Taxonomy" id="117903"/>
    <lineage>
        <taxon>Eukaryota</taxon>
        <taxon>Metazoa</taxon>
        <taxon>Spiralia</taxon>
        <taxon>Lophotrochozoa</taxon>
        <taxon>Platyhelminthes</taxon>
        <taxon>Monogenea</taxon>
        <taxon>Polyopisthocotylea</taxon>
        <taxon>Polystomatidea</taxon>
        <taxon>Polystomatidae</taxon>
        <taxon>Protopolystoma</taxon>
    </lineage>
</organism>